<evidence type="ECO:0000256" key="5">
    <source>
        <dbReference type="ARBA" id="ARBA00023002"/>
    </source>
</evidence>
<dbReference type="InterPro" id="IPR029479">
    <property type="entry name" value="Nitroreductase"/>
</dbReference>
<dbReference type="PANTHER" id="PTHR43673:SF2">
    <property type="entry name" value="NITROREDUCTASE"/>
    <property type="match status" value="1"/>
</dbReference>
<evidence type="ECO:0000313" key="7">
    <source>
        <dbReference type="EMBL" id="QFQ12766.1"/>
    </source>
</evidence>
<protein>
    <submittedName>
        <fullName evidence="7">Diguanylate cyclase</fullName>
    </submittedName>
</protein>
<comment type="similarity">
    <text evidence="2">Belongs to the nitroreductase family.</text>
</comment>
<comment type="cofactor">
    <cofactor evidence="1">
        <name>FMN</name>
        <dbReference type="ChEBI" id="CHEBI:58210"/>
    </cofactor>
</comment>
<evidence type="ECO:0000256" key="2">
    <source>
        <dbReference type="ARBA" id="ARBA00007118"/>
    </source>
</evidence>
<gene>
    <name evidence="7" type="ORF">C7Y71_006895</name>
</gene>
<dbReference type="Pfam" id="PF00881">
    <property type="entry name" value="Nitroreductase"/>
    <property type="match status" value="1"/>
</dbReference>
<keyword evidence="5" id="KW-0560">Oxidoreductase</keyword>
<dbReference type="KEGG" id="alq:C7Y71_006895"/>
<sequence length="174" mass="19222">MKNEFLDLIKTRRSCRKYLTEQIKNEELAAVLEAGTYAPTGKNTQDPWIVAVQNPVLRERIVKLNAEIMGTTSDPYYGAPTIVLVVASADNTNAERDASCVLENMMLAAHAVGLGSCWINRVDKMFATDEGEVLRKELGLPEGIVGVGSISLGYPAAPMRQAYPRKEGYYRIIK</sequence>
<proteinExistence type="inferred from homology"/>
<dbReference type="Gene3D" id="3.40.109.10">
    <property type="entry name" value="NADH Oxidase"/>
    <property type="match status" value="1"/>
</dbReference>
<keyword evidence="8" id="KW-1185">Reference proteome</keyword>
<organism evidence="7 8">
    <name type="scientific">Pseudoprevotella muciniphila</name>
    <dbReference type="NCBI Taxonomy" id="2133944"/>
    <lineage>
        <taxon>Bacteria</taxon>
        <taxon>Pseudomonadati</taxon>
        <taxon>Bacteroidota</taxon>
        <taxon>Bacteroidia</taxon>
        <taxon>Bacteroidales</taxon>
        <taxon>Prevotellaceae</taxon>
        <taxon>Pseudoprevotella</taxon>
    </lineage>
</organism>
<dbReference type="RefSeq" id="WP_111898344.1">
    <property type="nucleotide sequence ID" value="NZ_CP033459.1"/>
</dbReference>
<evidence type="ECO:0000313" key="8">
    <source>
        <dbReference type="Proteomes" id="UP000249375"/>
    </source>
</evidence>
<name>A0A5P8E750_9BACT</name>
<dbReference type="SUPFAM" id="SSF55469">
    <property type="entry name" value="FMN-dependent nitroreductase-like"/>
    <property type="match status" value="1"/>
</dbReference>
<reference evidence="7 8" key="1">
    <citation type="submission" date="2018-11" db="EMBL/GenBank/DDBJ databases">
        <authorList>
            <person name="Na S.W."/>
            <person name="Baik M."/>
        </authorList>
    </citation>
    <scope>NUCLEOTIDE SEQUENCE [LARGE SCALE GENOMIC DNA]</scope>
    <source>
        <strain evidence="7 8">E39</strain>
    </source>
</reference>
<evidence type="ECO:0000256" key="1">
    <source>
        <dbReference type="ARBA" id="ARBA00001917"/>
    </source>
</evidence>
<dbReference type="Proteomes" id="UP000249375">
    <property type="component" value="Chromosome"/>
</dbReference>
<dbReference type="AlphaFoldDB" id="A0A5P8E750"/>
<evidence type="ECO:0000259" key="6">
    <source>
        <dbReference type="Pfam" id="PF00881"/>
    </source>
</evidence>
<dbReference type="OrthoDB" id="9804207at2"/>
<keyword evidence="3" id="KW-0285">Flavoprotein</keyword>
<evidence type="ECO:0000256" key="3">
    <source>
        <dbReference type="ARBA" id="ARBA00022630"/>
    </source>
</evidence>
<dbReference type="EMBL" id="CP033459">
    <property type="protein sequence ID" value="QFQ12766.1"/>
    <property type="molecule type" value="Genomic_DNA"/>
</dbReference>
<keyword evidence="4" id="KW-0288">FMN</keyword>
<dbReference type="PANTHER" id="PTHR43673">
    <property type="entry name" value="NAD(P)H NITROREDUCTASE YDGI-RELATED"/>
    <property type="match status" value="1"/>
</dbReference>
<dbReference type="InterPro" id="IPR000415">
    <property type="entry name" value="Nitroreductase-like"/>
</dbReference>
<accession>A0A5P8E750</accession>
<dbReference type="CDD" id="cd02136">
    <property type="entry name" value="PnbA_NfnB-like"/>
    <property type="match status" value="1"/>
</dbReference>
<feature type="domain" description="Nitroreductase" evidence="6">
    <location>
        <begin position="9"/>
        <end position="154"/>
    </location>
</feature>
<dbReference type="GO" id="GO:0016491">
    <property type="term" value="F:oxidoreductase activity"/>
    <property type="evidence" value="ECO:0007669"/>
    <property type="project" value="UniProtKB-KW"/>
</dbReference>
<evidence type="ECO:0000256" key="4">
    <source>
        <dbReference type="ARBA" id="ARBA00022643"/>
    </source>
</evidence>